<sequence>MPNFTLLDNQQKIIYLLSCEDNQIFYFPVQNLLTESKVLLQFTMPLTKVHAFKIKKNFTSIIANLKIDDIVDHMINEDVFDYDDMEKINSKVTQKDKNREFVTILIKSKPKGYEEFIKCLRESGVYGDIADQIEQTVVEVVENETLESWIGNRMPSGMENQYLKDIDLLCFSKAITPAHLQIVGTCLGFSKVDVEHIEYKHLRAPEAACHDLLVKWRNKHGHSATVAKLMDIFFLAHQNTPESIHDEKIWDALEKFK</sequence>
<dbReference type="InterPro" id="IPR001315">
    <property type="entry name" value="CARD"/>
</dbReference>
<dbReference type="InterPro" id="IPR037939">
    <property type="entry name" value="CRADD"/>
</dbReference>
<reference evidence="3 4" key="1">
    <citation type="submission" date="2020-06" db="EMBL/GenBank/DDBJ databases">
        <authorList>
            <person name="Li R."/>
            <person name="Bekaert M."/>
        </authorList>
    </citation>
    <scope>NUCLEOTIDE SEQUENCE [LARGE SCALE GENOMIC DNA]</scope>
    <source>
        <strain evidence="4">wild</strain>
    </source>
</reference>
<dbReference type="SUPFAM" id="SSF47986">
    <property type="entry name" value="DEATH domain"/>
    <property type="match status" value="2"/>
</dbReference>
<keyword evidence="4" id="KW-1185">Reference proteome</keyword>
<name>A0A6J8DV32_MYTCO</name>
<dbReference type="InterPro" id="IPR011029">
    <property type="entry name" value="DEATH-like_dom_sf"/>
</dbReference>
<dbReference type="CDD" id="cd01670">
    <property type="entry name" value="Death"/>
    <property type="match status" value="1"/>
</dbReference>
<dbReference type="GO" id="GO:0042981">
    <property type="term" value="P:regulation of apoptotic process"/>
    <property type="evidence" value="ECO:0007669"/>
    <property type="project" value="InterPro"/>
</dbReference>
<dbReference type="PROSITE" id="PS50017">
    <property type="entry name" value="DEATH_DOMAIN"/>
    <property type="match status" value="1"/>
</dbReference>
<protein>
    <recommendedName>
        <fullName evidence="5">Death domain-containing protein</fullName>
    </recommendedName>
</protein>
<dbReference type="CDD" id="cd01671">
    <property type="entry name" value="CARD"/>
    <property type="match status" value="1"/>
</dbReference>
<evidence type="ECO:0008006" key="5">
    <source>
        <dbReference type="Google" id="ProtNLM"/>
    </source>
</evidence>
<gene>
    <name evidence="3" type="ORF">MCOR_44788</name>
</gene>
<dbReference type="PANTHER" id="PTHR15034">
    <property type="entry name" value="DEATH DOMAIN-CONTAINING PROTEIN CRADD"/>
    <property type="match status" value="1"/>
</dbReference>
<dbReference type="EMBL" id="CACVKT020007904">
    <property type="protein sequence ID" value="CAC5411735.1"/>
    <property type="molecule type" value="Genomic_DNA"/>
</dbReference>
<accession>A0A6J8DV32</accession>
<dbReference type="InterPro" id="IPR000488">
    <property type="entry name" value="Death_dom"/>
</dbReference>
<proteinExistence type="predicted"/>
<organism evidence="3 4">
    <name type="scientific">Mytilus coruscus</name>
    <name type="common">Sea mussel</name>
    <dbReference type="NCBI Taxonomy" id="42192"/>
    <lineage>
        <taxon>Eukaryota</taxon>
        <taxon>Metazoa</taxon>
        <taxon>Spiralia</taxon>
        <taxon>Lophotrochozoa</taxon>
        <taxon>Mollusca</taxon>
        <taxon>Bivalvia</taxon>
        <taxon>Autobranchia</taxon>
        <taxon>Pteriomorphia</taxon>
        <taxon>Mytilida</taxon>
        <taxon>Mytiloidea</taxon>
        <taxon>Mytilidae</taxon>
        <taxon>Mytilinae</taxon>
        <taxon>Mytilus</taxon>
    </lineage>
</organism>
<dbReference type="OrthoDB" id="5981554at2759"/>
<dbReference type="Proteomes" id="UP000507470">
    <property type="component" value="Unassembled WGS sequence"/>
</dbReference>
<dbReference type="AlphaFoldDB" id="A0A6J8DV32"/>
<dbReference type="GO" id="GO:0007165">
    <property type="term" value="P:signal transduction"/>
    <property type="evidence" value="ECO:0007669"/>
    <property type="project" value="InterPro"/>
</dbReference>
<dbReference type="Gene3D" id="1.10.533.10">
    <property type="entry name" value="Death Domain, Fas"/>
    <property type="match status" value="2"/>
</dbReference>
<feature type="domain" description="Death" evidence="1">
    <location>
        <begin position="187"/>
        <end position="233"/>
    </location>
</feature>
<dbReference type="PROSITE" id="PS50209">
    <property type="entry name" value="CARD"/>
    <property type="match status" value="1"/>
</dbReference>
<evidence type="ECO:0000259" key="2">
    <source>
        <dbReference type="PROSITE" id="PS50209"/>
    </source>
</evidence>
<dbReference type="GO" id="GO:0002020">
    <property type="term" value="F:protease binding"/>
    <property type="evidence" value="ECO:0007669"/>
    <property type="project" value="InterPro"/>
</dbReference>
<dbReference type="PANTHER" id="PTHR15034:SF5">
    <property type="entry name" value="DEATH DOMAIN-CONTAINING PROTEIN CRADD"/>
    <property type="match status" value="1"/>
</dbReference>
<dbReference type="Pfam" id="PF00531">
    <property type="entry name" value="Death"/>
    <property type="match status" value="1"/>
</dbReference>
<evidence type="ECO:0000313" key="4">
    <source>
        <dbReference type="Proteomes" id="UP000507470"/>
    </source>
</evidence>
<evidence type="ECO:0000259" key="1">
    <source>
        <dbReference type="PROSITE" id="PS50017"/>
    </source>
</evidence>
<dbReference type="GO" id="GO:0070513">
    <property type="term" value="F:death domain binding"/>
    <property type="evidence" value="ECO:0007669"/>
    <property type="project" value="InterPro"/>
</dbReference>
<dbReference type="Pfam" id="PF00619">
    <property type="entry name" value="CARD"/>
    <property type="match status" value="1"/>
</dbReference>
<evidence type="ECO:0000313" key="3">
    <source>
        <dbReference type="EMBL" id="CAC5411735.1"/>
    </source>
</evidence>
<feature type="domain" description="CARD" evidence="2">
    <location>
        <begin position="46"/>
        <end position="123"/>
    </location>
</feature>